<evidence type="ECO:0000313" key="1">
    <source>
        <dbReference type="EMBL" id="GFX99832.1"/>
    </source>
</evidence>
<protein>
    <recommendedName>
        <fullName evidence="3">Retrotransposon gag domain-containing protein</fullName>
    </recommendedName>
</protein>
<dbReference type="AlphaFoldDB" id="A0A8X6RVD7"/>
<organism evidence="1 2">
    <name type="scientific">Trichonephila clavipes</name>
    <name type="common">Golden silk orbweaver</name>
    <name type="synonym">Nephila clavipes</name>
    <dbReference type="NCBI Taxonomy" id="2585209"/>
    <lineage>
        <taxon>Eukaryota</taxon>
        <taxon>Metazoa</taxon>
        <taxon>Ecdysozoa</taxon>
        <taxon>Arthropoda</taxon>
        <taxon>Chelicerata</taxon>
        <taxon>Arachnida</taxon>
        <taxon>Araneae</taxon>
        <taxon>Araneomorphae</taxon>
        <taxon>Entelegynae</taxon>
        <taxon>Araneoidea</taxon>
        <taxon>Nephilidae</taxon>
        <taxon>Trichonephila</taxon>
    </lineage>
</organism>
<comment type="caution">
    <text evidence="1">The sequence shown here is derived from an EMBL/GenBank/DDBJ whole genome shotgun (WGS) entry which is preliminary data.</text>
</comment>
<evidence type="ECO:0008006" key="3">
    <source>
        <dbReference type="Google" id="ProtNLM"/>
    </source>
</evidence>
<dbReference type="PANTHER" id="PTHR33223:SF6">
    <property type="entry name" value="CCHC-TYPE DOMAIN-CONTAINING PROTEIN"/>
    <property type="match status" value="1"/>
</dbReference>
<reference evidence="1" key="1">
    <citation type="submission" date="2020-08" db="EMBL/GenBank/DDBJ databases">
        <title>Multicomponent nature underlies the extraordinary mechanical properties of spider dragline silk.</title>
        <authorList>
            <person name="Kono N."/>
            <person name="Nakamura H."/>
            <person name="Mori M."/>
            <person name="Yoshida Y."/>
            <person name="Ohtoshi R."/>
            <person name="Malay A.D."/>
            <person name="Moran D.A.P."/>
            <person name="Tomita M."/>
            <person name="Numata K."/>
            <person name="Arakawa K."/>
        </authorList>
    </citation>
    <scope>NUCLEOTIDE SEQUENCE</scope>
</reference>
<proteinExistence type="predicted"/>
<accession>A0A8X6RVD7</accession>
<dbReference type="PANTHER" id="PTHR33223">
    <property type="entry name" value="CCHC-TYPE DOMAIN-CONTAINING PROTEIN"/>
    <property type="match status" value="1"/>
</dbReference>
<evidence type="ECO:0000313" key="2">
    <source>
        <dbReference type="Proteomes" id="UP000887159"/>
    </source>
</evidence>
<sequence length="334" mass="37303">MVWDVFLGISRVWGSHRPREDIPPLTPDQSEKLIVFRKRILSRIQNFGVRESGVQRYDAGKWSNDEKVTILKLKLTGIAEEFFLSDPTHSQLTEYNDIARILIGRFEKAVPLSTRLQLFSSCIQGPSESVQEFAARINKLGTQIFQSGNSAQNTAVRNANDQLLQSRFISGLRNDIRRFVLSRDPLNLEESINAALIEEQNMKLNQITSEERSGLSSAQTENPVLSALADRLQEINLRVGRLQEASAVTARKSGGNYFNRRENVLRSASIVVFKDIDRRNVERDRGTNALPVTSPPGETPQASILFQVAPGQEGGMYISGNLLSATITQPPGIR</sequence>
<dbReference type="EMBL" id="BMAU01021215">
    <property type="protein sequence ID" value="GFX99832.1"/>
    <property type="molecule type" value="Genomic_DNA"/>
</dbReference>
<gene>
    <name evidence="1" type="ORF">TNCV_258711</name>
</gene>
<keyword evidence="2" id="KW-1185">Reference proteome</keyword>
<dbReference type="Proteomes" id="UP000887159">
    <property type="component" value="Unassembled WGS sequence"/>
</dbReference>
<name>A0A8X6RVD7_TRICX</name>